<dbReference type="AlphaFoldDB" id="A0A7J7LAT9"/>
<keyword evidence="2" id="KW-1185">Reference proteome</keyword>
<comment type="caution">
    <text evidence="1">The sequence shown here is derived from an EMBL/GenBank/DDBJ whole genome shotgun (WGS) entry which is preliminary data.</text>
</comment>
<gene>
    <name evidence="1" type="ORF">GIB67_002484</name>
</gene>
<dbReference type="Proteomes" id="UP000541444">
    <property type="component" value="Unassembled WGS sequence"/>
</dbReference>
<reference evidence="1 2" key="1">
    <citation type="journal article" date="2020" name="IScience">
        <title>Genome Sequencing of the Endangered Kingdonia uniflora (Circaeasteraceae, Ranunculales) Reveals Potential Mechanisms of Evolutionary Specialization.</title>
        <authorList>
            <person name="Sun Y."/>
            <person name="Deng T."/>
            <person name="Zhang A."/>
            <person name="Moore M.J."/>
            <person name="Landis J.B."/>
            <person name="Lin N."/>
            <person name="Zhang H."/>
            <person name="Zhang X."/>
            <person name="Huang J."/>
            <person name="Zhang X."/>
            <person name="Sun H."/>
            <person name="Wang H."/>
        </authorList>
    </citation>
    <scope>NUCLEOTIDE SEQUENCE [LARGE SCALE GENOMIC DNA]</scope>
    <source>
        <strain evidence="1">TB1705</strain>
        <tissue evidence="1">Leaf</tissue>
    </source>
</reference>
<name>A0A7J7LAT9_9MAGN</name>
<dbReference type="EMBL" id="JACGCM010002459">
    <property type="protein sequence ID" value="KAF6139679.1"/>
    <property type="molecule type" value="Genomic_DNA"/>
</dbReference>
<organism evidence="1 2">
    <name type="scientific">Kingdonia uniflora</name>
    <dbReference type="NCBI Taxonomy" id="39325"/>
    <lineage>
        <taxon>Eukaryota</taxon>
        <taxon>Viridiplantae</taxon>
        <taxon>Streptophyta</taxon>
        <taxon>Embryophyta</taxon>
        <taxon>Tracheophyta</taxon>
        <taxon>Spermatophyta</taxon>
        <taxon>Magnoliopsida</taxon>
        <taxon>Ranunculales</taxon>
        <taxon>Circaeasteraceae</taxon>
        <taxon>Kingdonia</taxon>
    </lineage>
</organism>
<evidence type="ECO:0000313" key="2">
    <source>
        <dbReference type="Proteomes" id="UP000541444"/>
    </source>
</evidence>
<evidence type="ECO:0000313" key="1">
    <source>
        <dbReference type="EMBL" id="KAF6139679.1"/>
    </source>
</evidence>
<proteinExistence type="predicted"/>
<accession>A0A7J7LAT9</accession>
<feature type="non-terminal residue" evidence="1">
    <location>
        <position position="1"/>
    </location>
</feature>
<sequence>TNERREANLSIPSGSSQRRIHPLSFKVCRLHRLLKLLGNFFTHVLDKSRYRRCINSPISSGSFPIS</sequence>
<protein>
    <submittedName>
        <fullName evidence="1">Uncharacterized protein</fullName>
    </submittedName>
</protein>